<name>A0ABY7FNR2_MYAAR</name>
<accession>A0ABY7FNR2</accession>
<organism evidence="1 2">
    <name type="scientific">Mya arenaria</name>
    <name type="common">Soft-shell clam</name>
    <dbReference type="NCBI Taxonomy" id="6604"/>
    <lineage>
        <taxon>Eukaryota</taxon>
        <taxon>Metazoa</taxon>
        <taxon>Spiralia</taxon>
        <taxon>Lophotrochozoa</taxon>
        <taxon>Mollusca</taxon>
        <taxon>Bivalvia</taxon>
        <taxon>Autobranchia</taxon>
        <taxon>Heteroconchia</taxon>
        <taxon>Euheterodonta</taxon>
        <taxon>Imparidentia</taxon>
        <taxon>Neoheterodontei</taxon>
        <taxon>Myida</taxon>
        <taxon>Myoidea</taxon>
        <taxon>Myidae</taxon>
        <taxon>Mya</taxon>
    </lineage>
</organism>
<sequence length="241" mass="27074">MKRKFCYGRALASMLDDDEASGSGAEMGSSPSQSIISGGSELFKSVLDDFVFDEARVSKIEFNRYKNKLKQDKHDEEHVKSRRCDSCQCVLAFCKCALYHGNERKFGHRVHWADEVWEKPLYTAFTDYLNHDSETDSEHEHDDGPWQREVSSRVAGQGAVNSFVAWQREVSSRVAGQGAVNSFVAWQREVSSRVAGQGAVNSFVAWQREVSSHVAGQGEVNSEASKRKVSNWWPDSVNIEA</sequence>
<protein>
    <submittedName>
        <fullName evidence="1">Uncharacterized protein</fullName>
    </submittedName>
</protein>
<dbReference type="EMBL" id="CP111024">
    <property type="protein sequence ID" value="WAR23237.1"/>
    <property type="molecule type" value="Genomic_DNA"/>
</dbReference>
<reference evidence="1" key="1">
    <citation type="submission" date="2022-11" db="EMBL/GenBank/DDBJ databases">
        <title>Centuries of genome instability and evolution in soft-shell clam transmissible cancer (bioRxiv).</title>
        <authorList>
            <person name="Hart S.F.M."/>
            <person name="Yonemitsu M.A."/>
            <person name="Giersch R.M."/>
            <person name="Beal B.F."/>
            <person name="Arriagada G."/>
            <person name="Davis B.W."/>
            <person name="Ostrander E.A."/>
            <person name="Goff S.P."/>
            <person name="Metzger M.J."/>
        </authorList>
    </citation>
    <scope>NUCLEOTIDE SEQUENCE</scope>
    <source>
        <strain evidence="1">MELC-2E11</strain>
        <tissue evidence="1">Siphon/mantle</tissue>
    </source>
</reference>
<keyword evidence="2" id="KW-1185">Reference proteome</keyword>
<proteinExistence type="predicted"/>
<gene>
    <name evidence="1" type="ORF">MAR_036906</name>
</gene>
<evidence type="ECO:0000313" key="1">
    <source>
        <dbReference type="EMBL" id="WAR23237.1"/>
    </source>
</evidence>
<dbReference type="Proteomes" id="UP001164746">
    <property type="component" value="Chromosome 13"/>
</dbReference>
<evidence type="ECO:0000313" key="2">
    <source>
        <dbReference type="Proteomes" id="UP001164746"/>
    </source>
</evidence>